<evidence type="ECO:0000256" key="6">
    <source>
        <dbReference type="ARBA" id="ARBA00023125"/>
    </source>
</evidence>
<dbReference type="PROSITE" id="PS51217">
    <property type="entry name" value="UVRD_HELICASE_CTER"/>
    <property type="match status" value="1"/>
</dbReference>
<keyword evidence="2 12" id="KW-0547">Nucleotide-binding</keyword>
<keyword evidence="4 12" id="KW-0347">Helicase</keyword>
<dbReference type="GO" id="GO:0000725">
    <property type="term" value="P:recombinational repair"/>
    <property type="evidence" value="ECO:0007669"/>
    <property type="project" value="TreeGrafter"/>
</dbReference>
<evidence type="ECO:0000256" key="5">
    <source>
        <dbReference type="ARBA" id="ARBA00022840"/>
    </source>
</evidence>
<dbReference type="GO" id="GO:0005829">
    <property type="term" value="C:cytosol"/>
    <property type="evidence" value="ECO:0007669"/>
    <property type="project" value="TreeGrafter"/>
</dbReference>
<dbReference type="PANTHER" id="PTHR11070">
    <property type="entry name" value="UVRD / RECB / PCRA DNA HELICASE FAMILY MEMBER"/>
    <property type="match status" value="1"/>
</dbReference>
<keyword evidence="16" id="KW-1185">Reference proteome</keyword>
<dbReference type="Gene3D" id="1.10.10.160">
    <property type="match status" value="1"/>
</dbReference>
<accession>A0A6I6D1L6</accession>
<dbReference type="Pfam" id="PF13361">
    <property type="entry name" value="UvrD_C"/>
    <property type="match status" value="1"/>
</dbReference>
<reference evidence="15 16" key="1">
    <citation type="submission" date="2019-11" db="EMBL/GenBank/DDBJ databases">
        <authorList>
            <person name="Zhang J."/>
            <person name="Sun C."/>
        </authorList>
    </citation>
    <scope>NUCLEOTIDE SEQUENCE [LARGE SCALE GENOMIC DNA]</scope>
    <source>
        <strain evidence="16">sp2</strain>
    </source>
</reference>
<dbReference type="InterPro" id="IPR027417">
    <property type="entry name" value="P-loop_NTPase"/>
</dbReference>
<dbReference type="InterPro" id="IPR014017">
    <property type="entry name" value="DNA_helicase_UvrD-like_C"/>
</dbReference>
<dbReference type="Proteomes" id="UP000427716">
    <property type="component" value="Chromosome"/>
</dbReference>
<dbReference type="EMBL" id="CP046415">
    <property type="protein sequence ID" value="QGT77753.1"/>
    <property type="molecule type" value="Genomic_DNA"/>
</dbReference>
<evidence type="ECO:0000256" key="3">
    <source>
        <dbReference type="ARBA" id="ARBA00022801"/>
    </source>
</evidence>
<keyword evidence="3 12" id="KW-0378">Hydrolase</keyword>
<dbReference type="PANTHER" id="PTHR11070:SF2">
    <property type="entry name" value="ATP-DEPENDENT DNA HELICASE SRS2"/>
    <property type="match status" value="1"/>
</dbReference>
<evidence type="ECO:0000259" key="13">
    <source>
        <dbReference type="PROSITE" id="PS51198"/>
    </source>
</evidence>
<feature type="domain" description="UvrD-like helicase C-terminal" evidence="14">
    <location>
        <begin position="293"/>
        <end position="572"/>
    </location>
</feature>
<dbReference type="Pfam" id="PF00580">
    <property type="entry name" value="UvrD-helicase"/>
    <property type="match status" value="1"/>
</dbReference>
<evidence type="ECO:0000313" key="15">
    <source>
        <dbReference type="EMBL" id="QGT77753.1"/>
    </source>
</evidence>
<evidence type="ECO:0000256" key="10">
    <source>
        <dbReference type="ARBA" id="ARBA00034923"/>
    </source>
</evidence>
<dbReference type="Gene3D" id="1.10.486.10">
    <property type="entry name" value="PCRA, domain 4"/>
    <property type="match status" value="1"/>
</dbReference>
<gene>
    <name evidence="15" type="primary">uvrD</name>
    <name evidence="15" type="synonym">mutU</name>
    <name evidence="15" type="synonym">recL</name>
    <name evidence="15" type="ORF">GM160_01960</name>
</gene>
<evidence type="ECO:0000256" key="7">
    <source>
        <dbReference type="ARBA" id="ARBA00023235"/>
    </source>
</evidence>
<dbReference type="CDD" id="cd18807">
    <property type="entry name" value="SF1_C_UvrD"/>
    <property type="match status" value="1"/>
</dbReference>
<feature type="binding site" evidence="12">
    <location>
        <begin position="29"/>
        <end position="36"/>
    </location>
    <ligand>
        <name>ATP</name>
        <dbReference type="ChEBI" id="CHEBI:30616"/>
    </ligand>
</feature>
<dbReference type="GO" id="GO:0003677">
    <property type="term" value="F:DNA binding"/>
    <property type="evidence" value="ECO:0007669"/>
    <property type="project" value="UniProtKB-KW"/>
</dbReference>
<dbReference type="Pfam" id="PF21196">
    <property type="entry name" value="PcrA_UvrD_tudor"/>
    <property type="match status" value="1"/>
</dbReference>
<evidence type="ECO:0000256" key="12">
    <source>
        <dbReference type="PROSITE-ProRule" id="PRU00560"/>
    </source>
</evidence>
<evidence type="ECO:0000256" key="2">
    <source>
        <dbReference type="ARBA" id="ARBA00022741"/>
    </source>
</evidence>
<dbReference type="InterPro" id="IPR013986">
    <property type="entry name" value="DExx_box_DNA_helicase_dom_sf"/>
</dbReference>
<dbReference type="SUPFAM" id="SSF52540">
    <property type="entry name" value="P-loop containing nucleoside triphosphate hydrolases"/>
    <property type="match status" value="1"/>
</dbReference>
<dbReference type="InterPro" id="IPR014016">
    <property type="entry name" value="UvrD-like_ATP-bd"/>
</dbReference>
<evidence type="ECO:0000256" key="8">
    <source>
        <dbReference type="ARBA" id="ARBA00034617"/>
    </source>
</evidence>
<evidence type="ECO:0000256" key="9">
    <source>
        <dbReference type="ARBA" id="ARBA00034808"/>
    </source>
</evidence>
<dbReference type="GO" id="GO:0033202">
    <property type="term" value="C:DNA helicase complex"/>
    <property type="evidence" value="ECO:0007669"/>
    <property type="project" value="TreeGrafter"/>
</dbReference>
<comment type="catalytic activity">
    <reaction evidence="8">
        <text>Couples ATP hydrolysis with the unwinding of duplex DNA by translocating in the 3'-5' direction.</text>
        <dbReference type="EC" id="5.6.2.4"/>
    </reaction>
</comment>
<dbReference type="GO" id="GO:0016787">
    <property type="term" value="F:hydrolase activity"/>
    <property type="evidence" value="ECO:0007669"/>
    <property type="project" value="UniProtKB-UniRule"/>
</dbReference>
<feature type="domain" description="UvrD-like helicase ATP-binding" evidence="13">
    <location>
        <begin position="8"/>
        <end position="292"/>
    </location>
</feature>
<organism evidence="15 16">
    <name type="scientific">Guyparkeria halophila</name>
    <dbReference type="NCBI Taxonomy" id="47960"/>
    <lineage>
        <taxon>Bacteria</taxon>
        <taxon>Pseudomonadati</taxon>
        <taxon>Pseudomonadota</taxon>
        <taxon>Gammaproteobacteria</taxon>
        <taxon>Chromatiales</taxon>
        <taxon>Thioalkalibacteraceae</taxon>
        <taxon>Guyparkeria</taxon>
    </lineage>
</organism>
<proteinExistence type="inferred from homology"/>
<dbReference type="GO" id="GO:0005524">
    <property type="term" value="F:ATP binding"/>
    <property type="evidence" value="ECO:0007669"/>
    <property type="project" value="UniProtKB-UniRule"/>
</dbReference>
<name>A0A6I6D1L6_9GAMM</name>
<keyword evidence="6" id="KW-0238">DNA-binding</keyword>
<dbReference type="NCBIfam" id="NF008743">
    <property type="entry name" value="PRK11773.1"/>
    <property type="match status" value="1"/>
</dbReference>
<evidence type="ECO:0000256" key="11">
    <source>
        <dbReference type="ARBA" id="ARBA00048988"/>
    </source>
</evidence>
<dbReference type="EC" id="5.6.2.4" evidence="9"/>
<dbReference type="PROSITE" id="PS51198">
    <property type="entry name" value="UVRD_HELICASE_ATP_BIND"/>
    <property type="match status" value="1"/>
</dbReference>
<evidence type="ECO:0000259" key="14">
    <source>
        <dbReference type="PROSITE" id="PS51217"/>
    </source>
</evidence>
<dbReference type="KEGG" id="ghl:GM160_01960"/>
<evidence type="ECO:0000313" key="16">
    <source>
        <dbReference type="Proteomes" id="UP000427716"/>
    </source>
</evidence>
<evidence type="ECO:0000256" key="4">
    <source>
        <dbReference type="ARBA" id="ARBA00022806"/>
    </source>
</evidence>
<comment type="catalytic activity">
    <reaction evidence="11">
        <text>ATP + H2O = ADP + phosphate + H(+)</text>
        <dbReference type="Rhea" id="RHEA:13065"/>
        <dbReference type="ChEBI" id="CHEBI:15377"/>
        <dbReference type="ChEBI" id="CHEBI:15378"/>
        <dbReference type="ChEBI" id="CHEBI:30616"/>
        <dbReference type="ChEBI" id="CHEBI:43474"/>
        <dbReference type="ChEBI" id="CHEBI:456216"/>
        <dbReference type="EC" id="5.6.2.4"/>
    </reaction>
</comment>
<comment type="similarity">
    <text evidence="1">Belongs to the helicase family. UvrD subfamily.</text>
</comment>
<dbReference type="RefSeq" id="WP_156227734.1">
    <property type="nucleotide sequence ID" value="NZ_CP046415.1"/>
</dbReference>
<keyword evidence="7" id="KW-0413">Isomerase</keyword>
<sequence>MSQDPILDPLNAAQREAVTSPSLATLVLAGAGSGKTRVLTHRMAWLVAEQGISPYSLLAVTFTNKAAGEMRGRLGSLLDGQELGPRGVDGMWVGTFHGLSHRLLRQHAREAGLPEGFQIIDSDDQLRLVKRLIREAELDENRFPPRLVASMINGFKEDGLRARHVVPGDDPIRDQVIVIYKAYERVCERSGLVDFTELLLRATELLRGNDALRAHYQRRFRQVLIDEFQDTNALQYAWARLLVGEDNGIFAVGDDDQSIYGWRGAKVEHIQHFSRDFPNTHLIRLEQNYRSTRTILEAANSVIARNQGRLGKNLWTEGDHGAPIRFYRAFNDQDEANFVVEQIATAVREGHQRSDCAVLYRSNAQSRLLEEALIREGMPYRIYGGLRFFERAEIRDALAYLKLVANRHDDTSFDRIVNRPTRGIGDKTLNEIRQAAREQGASLWDAALILLAENRLSPRAAGALRQFMTLIEAIDQQTINDELGERIEKTIDKSGLRALFEKDRDRERGEAKIENLDELVSAGRGFVMERNTDEEMSEIEAFLAHASLEAGEAQGAAWEDCVQMMTLHAAKGLEFPQVFLVGVEEGLFPHQMSIDEPGRLEEERRLCYVGITRAEQQLTITCAESRRLHGKQIFPMPSRFLGELPPDLVEEVRPRATRAAAAFGARRPEGEPGPRTHKQNETGFEIGQTVRHAKFGEGTILDCEGTGASARVQVNFGQHGAKWLILSYANLQPA</sequence>
<evidence type="ECO:0000256" key="1">
    <source>
        <dbReference type="ARBA" id="ARBA00009922"/>
    </source>
</evidence>
<dbReference type="GO" id="GO:0043138">
    <property type="term" value="F:3'-5' DNA helicase activity"/>
    <property type="evidence" value="ECO:0007669"/>
    <property type="project" value="UniProtKB-EC"/>
</dbReference>
<protein>
    <recommendedName>
        <fullName evidence="9">DNA 3'-5' helicase</fullName>
        <ecNumber evidence="9">5.6.2.4</ecNumber>
    </recommendedName>
    <alternativeName>
        <fullName evidence="10">DNA 3'-5' helicase II</fullName>
    </alternativeName>
</protein>
<dbReference type="CDD" id="cd17932">
    <property type="entry name" value="DEXQc_UvrD"/>
    <property type="match status" value="1"/>
</dbReference>
<dbReference type="Gene3D" id="3.40.50.300">
    <property type="entry name" value="P-loop containing nucleotide triphosphate hydrolases"/>
    <property type="match status" value="2"/>
</dbReference>
<dbReference type="InterPro" id="IPR000212">
    <property type="entry name" value="DNA_helicase_UvrD/REP"/>
</dbReference>
<dbReference type="AlphaFoldDB" id="A0A6I6D1L6"/>
<keyword evidence="5 12" id="KW-0067">ATP-binding</keyword>